<dbReference type="Pfam" id="PF07686">
    <property type="entry name" value="V-set"/>
    <property type="match status" value="1"/>
</dbReference>
<dbReference type="InterPro" id="IPR013783">
    <property type="entry name" value="Ig-like_fold"/>
</dbReference>
<dbReference type="GO" id="GO:0001817">
    <property type="term" value="P:regulation of cytokine production"/>
    <property type="evidence" value="ECO:0007669"/>
    <property type="project" value="TreeGrafter"/>
</dbReference>
<proteinExistence type="predicted"/>
<gene>
    <name evidence="5" type="primary">Btn1a1_2</name>
    <name evidence="5" type="ORF">NOTORN_R06056</name>
</gene>
<feature type="non-terminal residue" evidence="5">
    <location>
        <position position="58"/>
    </location>
</feature>
<protein>
    <submittedName>
        <fullName evidence="5">BT1A1 protein</fullName>
    </submittedName>
</protein>
<name>A0A7K7BIU8_9AVES</name>
<evidence type="ECO:0000313" key="5">
    <source>
        <dbReference type="EMBL" id="NWY08135.1"/>
    </source>
</evidence>
<reference evidence="5 6" key="1">
    <citation type="submission" date="2019-09" db="EMBL/GenBank/DDBJ databases">
        <title>Bird 10,000 Genomes (B10K) Project - Family phase.</title>
        <authorList>
            <person name="Zhang G."/>
        </authorList>
    </citation>
    <scope>NUCLEOTIDE SEQUENCE [LARGE SCALE GENOMIC DNA]</scope>
    <source>
        <strain evidence="5">B10K-MSB-03</strain>
    </source>
</reference>
<evidence type="ECO:0000256" key="3">
    <source>
        <dbReference type="ARBA" id="ARBA00023319"/>
    </source>
</evidence>
<dbReference type="EMBL" id="VZSH01000532">
    <property type="protein sequence ID" value="NWY08135.1"/>
    <property type="molecule type" value="Genomic_DNA"/>
</dbReference>
<evidence type="ECO:0000256" key="2">
    <source>
        <dbReference type="ARBA" id="ARBA00023136"/>
    </source>
</evidence>
<dbReference type="InterPro" id="IPR013106">
    <property type="entry name" value="Ig_V-set"/>
</dbReference>
<dbReference type="InterPro" id="IPR050504">
    <property type="entry name" value="IgSF_BTN/MOG"/>
</dbReference>
<comment type="caution">
    <text evidence="5">The sequence shown here is derived from an EMBL/GenBank/DDBJ whole genome shotgun (WGS) entry which is preliminary data.</text>
</comment>
<organism evidence="5 6">
    <name type="scientific">Nothoprocta ornata</name>
    <dbReference type="NCBI Taxonomy" id="83376"/>
    <lineage>
        <taxon>Eukaryota</taxon>
        <taxon>Metazoa</taxon>
        <taxon>Chordata</taxon>
        <taxon>Craniata</taxon>
        <taxon>Vertebrata</taxon>
        <taxon>Euteleostomi</taxon>
        <taxon>Archelosauria</taxon>
        <taxon>Archosauria</taxon>
        <taxon>Dinosauria</taxon>
        <taxon>Saurischia</taxon>
        <taxon>Theropoda</taxon>
        <taxon>Coelurosauria</taxon>
        <taxon>Aves</taxon>
        <taxon>Palaeognathae</taxon>
        <taxon>Tinamiformes</taxon>
        <taxon>Tinamidae</taxon>
        <taxon>Nothoprocta</taxon>
    </lineage>
</organism>
<keyword evidence="3" id="KW-0393">Immunoglobulin domain</keyword>
<sequence length="58" mass="6371">EQMKEYQGRTQLSHDSLIRGNLDLLLANVRPSDDGTYVCTVQDDAGYAEAVVELEVSG</sequence>
<dbReference type="PANTHER" id="PTHR24100:SF149">
    <property type="entry name" value="BG-LIKE ANTIGEN 1-RELATED"/>
    <property type="match status" value="1"/>
</dbReference>
<evidence type="ECO:0000256" key="1">
    <source>
        <dbReference type="ARBA" id="ARBA00004370"/>
    </source>
</evidence>
<comment type="subcellular location">
    <subcellularLocation>
        <location evidence="1">Membrane</location>
    </subcellularLocation>
</comment>
<dbReference type="Proteomes" id="UP000531938">
    <property type="component" value="Unassembled WGS sequence"/>
</dbReference>
<keyword evidence="2" id="KW-0472">Membrane</keyword>
<evidence type="ECO:0000313" key="6">
    <source>
        <dbReference type="Proteomes" id="UP000531938"/>
    </source>
</evidence>
<dbReference type="GO" id="GO:0050852">
    <property type="term" value="P:T cell receptor signaling pathway"/>
    <property type="evidence" value="ECO:0007669"/>
    <property type="project" value="TreeGrafter"/>
</dbReference>
<dbReference type="PANTHER" id="PTHR24100">
    <property type="entry name" value="BUTYROPHILIN"/>
    <property type="match status" value="1"/>
</dbReference>
<feature type="non-terminal residue" evidence="5">
    <location>
        <position position="1"/>
    </location>
</feature>
<dbReference type="GO" id="GO:0009897">
    <property type="term" value="C:external side of plasma membrane"/>
    <property type="evidence" value="ECO:0007669"/>
    <property type="project" value="TreeGrafter"/>
</dbReference>
<dbReference type="InterPro" id="IPR036179">
    <property type="entry name" value="Ig-like_dom_sf"/>
</dbReference>
<dbReference type="SUPFAM" id="SSF48726">
    <property type="entry name" value="Immunoglobulin"/>
    <property type="match status" value="1"/>
</dbReference>
<dbReference type="AlphaFoldDB" id="A0A7K7BIU8"/>
<feature type="domain" description="Immunoglobulin V-set" evidence="4">
    <location>
        <begin position="2"/>
        <end position="56"/>
    </location>
</feature>
<keyword evidence="6" id="KW-1185">Reference proteome</keyword>
<dbReference type="Gene3D" id="2.60.40.10">
    <property type="entry name" value="Immunoglobulins"/>
    <property type="match status" value="1"/>
</dbReference>
<evidence type="ECO:0000259" key="4">
    <source>
        <dbReference type="Pfam" id="PF07686"/>
    </source>
</evidence>
<dbReference type="GO" id="GO:0005102">
    <property type="term" value="F:signaling receptor binding"/>
    <property type="evidence" value="ECO:0007669"/>
    <property type="project" value="TreeGrafter"/>
</dbReference>
<accession>A0A7K7BIU8</accession>